<evidence type="ECO:0000256" key="2">
    <source>
        <dbReference type="ARBA" id="ARBA00022840"/>
    </source>
</evidence>
<dbReference type="InterPro" id="IPR017871">
    <property type="entry name" value="ABC_transporter-like_CS"/>
</dbReference>
<dbReference type="InterPro" id="IPR003439">
    <property type="entry name" value="ABC_transporter-like_ATP-bd"/>
</dbReference>
<dbReference type="RefSeq" id="WP_181824712.1">
    <property type="nucleotide sequence ID" value="NZ_JAHHDY010000008.1"/>
</dbReference>
<dbReference type="Pfam" id="PF00005">
    <property type="entry name" value="ABC_tran"/>
    <property type="match status" value="1"/>
</dbReference>
<dbReference type="GO" id="GO:0005524">
    <property type="term" value="F:ATP binding"/>
    <property type="evidence" value="ECO:0007669"/>
    <property type="project" value="UniProtKB-KW"/>
</dbReference>
<accession>A0ABS5WMU6</accession>
<keyword evidence="1" id="KW-0547">Nucleotide-binding</keyword>
<dbReference type="InterPro" id="IPR027417">
    <property type="entry name" value="P-loop_NTPase"/>
</dbReference>
<reference evidence="4 5" key="1">
    <citation type="submission" date="2021-05" db="EMBL/GenBank/DDBJ databases">
        <title>Draft genomes of marine bacteria isolated from model chitin particles.</title>
        <authorList>
            <person name="Datta M.S."/>
            <person name="Schwartzman J.A."/>
            <person name="Cordero O."/>
        </authorList>
    </citation>
    <scope>NUCLEOTIDE SEQUENCE [LARGE SCALE GENOMIC DNA]</scope>
    <source>
        <strain evidence="4 5">4E07</strain>
    </source>
</reference>
<dbReference type="InterPro" id="IPR015854">
    <property type="entry name" value="ABC_transpr_LolD-like"/>
</dbReference>
<evidence type="ECO:0000313" key="4">
    <source>
        <dbReference type="EMBL" id="MBT3140396.1"/>
    </source>
</evidence>
<dbReference type="PROSITE" id="PS50893">
    <property type="entry name" value="ABC_TRANSPORTER_2"/>
    <property type="match status" value="1"/>
</dbReference>
<dbReference type="PANTHER" id="PTHR24220:SF659">
    <property type="entry name" value="TRANSPORTER, PUTATIVE-RELATED"/>
    <property type="match status" value="1"/>
</dbReference>
<evidence type="ECO:0000259" key="3">
    <source>
        <dbReference type="PROSITE" id="PS50893"/>
    </source>
</evidence>
<dbReference type="SUPFAM" id="SSF52540">
    <property type="entry name" value="P-loop containing nucleoside triphosphate hydrolases"/>
    <property type="match status" value="1"/>
</dbReference>
<dbReference type="Proteomes" id="UP000763802">
    <property type="component" value="Unassembled WGS sequence"/>
</dbReference>
<dbReference type="EMBL" id="JAHHDY010000008">
    <property type="protein sequence ID" value="MBT3140396.1"/>
    <property type="molecule type" value="Genomic_DNA"/>
</dbReference>
<organism evidence="4 5">
    <name type="scientific">Falsiruegeria litorea</name>
    <dbReference type="NCBI Taxonomy" id="1280831"/>
    <lineage>
        <taxon>Bacteria</taxon>
        <taxon>Pseudomonadati</taxon>
        <taxon>Pseudomonadota</taxon>
        <taxon>Alphaproteobacteria</taxon>
        <taxon>Rhodobacterales</taxon>
        <taxon>Roseobacteraceae</taxon>
        <taxon>Falsiruegeria</taxon>
    </lineage>
</organism>
<protein>
    <submittedName>
        <fullName evidence="4">ATP-binding cassette domain-containing protein</fullName>
    </submittedName>
</protein>
<name>A0ABS5WMU6_9RHOB</name>
<keyword evidence="2 4" id="KW-0067">ATP-binding</keyword>
<dbReference type="PROSITE" id="PS00211">
    <property type="entry name" value="ABC_TRANSPORTER_1"/>
    <property type="match status" value="1"/>
</dbReference>
<evidence type="ECO:0000256" key="1">
    <source>
        <dbReference type="ARBA" id="ARBA00022741"/>
    </source>
</evidence>
<evidence type="ECO:0000313" key="5">
    <source>
        <dbReference type="Proteomes" id="UP000763802"/>
    </source>
</evidence>
<dbReference type="Gene3D" id="3.40.50.300">
    <property type="entry name" value="P-loop containing nucleotide triphosphate hydrolases"/>
    <property type="match status" value="1"/>
</dbReference>
<proteinExistence type="predicted"/>
<dbReference type="SMART" id="SM00382">
    <property type="entry name" value="AAA"/>
    <property type="match status" value="1"/>
</dbReference>
<comment type="caution">
    <text evidence="4">The sequence shown here is derived from an EMBL/GenBank/DDBJ whole genome shotgun (WGS) entry which is preliminary data.</text>
</comment>
<feature type="domain" description="ABC transporter" evidence="3">
    <location>
        <begin position="3"/>
        <end position="215"/>
    </location>
</feature>
<sequence>MLLSVDRISKTYPGSRPVLQNVSITLGQGDTLALTGESGSGKSTLLNLVAALDEFDEGEITLGTKTYSMLNDAGRAELRRKQVALVFQQFNLIPSLTVKQNLSFHARLGNKNGPEWIAHLTERLGLEALVSRYPEQLSGGQQQRVAIGRALALKPALLLADEPTGNLDDTASNAVMTLMLDLVRETGAALLLVTHSNAIAAQLDHRIHLAGGRIT</sequence>
<dbReference type="PANTHER" id="PTHR24220">
    <property type="entry name" value="IMPORT ATP-BINDING PROTEIN"/>
    <property type="match status" value="1"/>
</dbReference>
<dbReference type="InterPro" id="IPR003593">
    <property type="entry name" value="AAA+_ATPase"/>
</dbReference>
<gene>
    <name evidence="4" type="ORF">KL867_04980</name>
</gene>
<keyword evidence="5" id="KW-1185">Reference proteome</keyword>